<gene>
    <name evidence="2" type="ORF">ACFSJ3_02590</name>
</gene>
<sequence>MRYLSILLLSCIGSAASAEPLYFRCDCNWWKALPEYQLQQVGNTQLYRTEIEIRNASFPINFKLVDKDFTPGTNYGYRSLSDKNIKLGRVFKAQPNAIEQHFEFKPPSPGTYQIFLDLDGETPLVFISKAI</sequence>
<dbReference type="Proteomes" id="UP001597380">
    <property type="component" value="Unassembled WGS sequence"/>
</dbReference>
<dbReference type="EMBL" id="JBHUHT010000007">
    <property type="protein sequence ID" value="MFD2094856.1"/>
    <property type="molecule type" value="Genomic_DNA"/>
</dbReference>
<proteinExistence type="predicted"/>
<reference evidence="3" key="1">
    <citation type="journal article" date="2019" name="Int. J. Syst. Evol. Microbiol.">
        <title>The Global Catalogue of Microorganisms (GCM) 10K type strain sequencing project: providing services to taxonomists for standard genome sequencing and annotation.</title>
        <authorList>
            <consortium name="The Broad Institute Genomics Platform"/>
            <consortium name="The Broad Institute Genome Sequencing Center for Infectious Disease"/>
            <person name="Wu L."/>
            <person name="Ma J."/>
        </authorList>
    </citation>
    <scope>NUCLEOTIDE SEQUENCE [LARGE SCALE GENOMIC DNA]</scope>
    <source>
        <strain evidence="3">CGMCC 1.10992</strain>
    </source>
</reference>
<dbReference type="RefSeq" id="WP_345338140.1">
    <property type="nucleotide sequence ID" value="NZ_BAABLI010000004.1"/>
</dbReference>
<evidence type="ECO:0000256" key="1">
    <source>
        <dbReference type="SAM" id="SignalP"/>
    </source>
</evidence>
<evidence type="ECO:0000313" key="3">
    <source>
        <dbReference type="Proteomes" id="UP001597380"/>
    </source>
</evidence>
<name>A0ABW4XJK8_9GAMM</name>
<keyword evidence="1" id="KW-0732">Signal</keyword>
<feature type="chain" id="PRO_5045340051" evidence="1">
    <location>
        <begin position="19"/>
        <end position="131"/>
    </location>
</feature>
<comment type="caution">
    <text evidence="2">The sequence shown here is derived from an EMBL/GenBank/DDBJ whole genome shotgun (WGS) entry which is preliminary data.</text>
</comment>
<organism evidence="2 3">
    <name type="scientific">Corallincola platygyrae</name>
    <dbReference type="NCBI Taxonomy" id="1193278"/>
    <lineage>
        <taxon>Bacteria</taxon>
        <taxon>Pseudomonadati</taxon>
        <taxon>Pseudomonadota</taxon>
        <taxon>Gammaproteobacteria</taxon>
        <taxon>Alteromonadales</taxon>
        <taxon>Psychromonadaceae</taxon>
        <taxon>Corallincola</taxon>
    </lineage>
</organism>
<evidence type="ECO:0000313" key="2">
    <source>
        <dbReference type="EMBL" id="MFD2094856.1"/>
    </source>
</evidence>
<accession>A0ABW4XJK8</accession>
<protein>
    <submittedName>
        <fullName evidence="2">Uncharacterized protein</fullName>
    </submittedName>
</protein>
<keyword evidence="3" id="KW-1185">Reference proteome</keyword>
<feature type="signal peptide" evidence="1">
    <location>
        <begin position="1"/>
        <end position="18"/>
    </location>
</feature>